<dbReference type="AlphaFoldDB" id="A0AAD7PHJ8"/>
<keyword evidence="2" id="KW-1185">Reference proteome</keyword>
<comment type="caution">
    <text evidence="1">The sequence shown here is derived from an EMBL/GenBank/DDBJ whole genome shotgun (WGS) entry which is preliminary data.</text>
</comment>
<accession>A0AAD7PHJ8</accession>
<dbReference type="KEGG" id="qsa:O6P43_021817"/>
<proteinExistence type="predicted"/>
<dbReference type="EMBL" id="JARAOO010000009">
    <property type="protein sequence ID" value="KAJ7955184.1"/>
    <property type="molecule type" value="Genomic_DNA"/>
</dbReference>
<evidence type="ECO:0000313" key="2">
    <source>
        <dbReference type="Proteomes" id="UP001163823"/>
    </source>
</evidence>
<name>A0AAD7PHJ8_QUISA</name>
<evidence type="ECO:0000313" key="1">
    <source>
        <dbReference type="EMBL" id="KAJ7955184.1"/>
    </source>
</evidence>
<reference evidence="1" key="1">
    <citation type="journal article" date="2023" name="Science">
        <title>Elucidation of the pathway for biosynthesis of saponin adjuvants from the soapbark tree.</title>
        <authorList>
            <person name="Reed J."/>
            <person name="Orme A."/>
            <person name="El-Demerdash A."/>
            <person name="Owen C."/>
            <person name="Martin L.B.B."/>
            <person name="Misra R.C."/>
            <person name="Kikuchi S."/>
            <person name="Rejzek M."/>
            <person name="Martin A.C."/>
            <person name="Harkess A."/>
            <person name="Leebens-Mack J."/>
            <person name="Louveau T."/>
            <person name="Stephenson M.J."/>
            <person name="Osbourn A."/>
        </authorList>
    </citation>
    <scope>NUCLEOTIDE SEQUENCE</scope>
    <source>
        <strain evidence="1">S10</strain>
    </source>
</reference>
<organism evidence="1 2">
    <name type="scientific">Quillaja saponaria</name>
    <name type="common">Soap bark tree</name>
    <dbReference type="NCBI Taxonomy" id="32244"/>
    <lineage>
        <taxon>Eukaryota</taxon>
        <taxon>Viridiplantae</taxon>
        <taxon>Streptophyta</taxon>
        <taxon>Embryophyta</taxon>
        <taxon>Tracheophyta</taxon>
        <taxon>Spermatophyta</taxon>
        <taxon>Magnoliopsida</taxon>
        <taxon>eudicotyledons</taxon>
        <taxon>Gunneridae</taxon>
        <taxon>Pentapetalae</taxon>
        <taxon>rosids</taxon>
        <taxon>fabids</taxon>
        <taxon>Fabales</taxon>
        <taxon>Quillajaceae</taxon>
        <taxon>Quillaja</taxon>
    </lineage>
</organism>
<protein>
    <submittedName>
        <fullName evidence="1">Uncharacterized protein</fullName>
    </submittedName>
</protein>
<gene>
    <name evidence="1" type="ORF">O6P43_021817</name>
</gene>
<sequence>MRPKKCSLCHYLPKTGVWCVFCGRQFTCQDCLLVAAAGHARIPGEHVGNKWFKKSNMYVALPKESPCKNSLLGE</sequence>
<dbReference type="Proteomes" id="UP001163823">
    <property type="component" value="Chromosome 9"/>
</dbReference>